<dbReference type="Proteomes" id="UP000248423">
    <property type="component" value="Unassembled WGS sequence"/>
</dbReference>
<evidence type="ECO:0000313" key="2">
    <source>
        <dbReference type="EMBL" id="PYI09053.1"/>
    </source>
</evidence>
<organism evidence="2 3">
    <name type="scientific">Aspergillus sclerotiicarbonarius (strain CBS 121057 / IBT 28362)</name>
    <dbReference type="NCBI Taxonomy" id="1448318"/>
    <lineage>
        <taxon>Eukaryota</taxon>
        <taxon>Fungi</taxon>
        <taxon>Dikarya</taxon>
        <taxon>Ascomycota</taxon>
        <taxon>Pezizomycotina</taxon>
        <taxon>Eurotiomycetes</taxon>
        <taxon>Eurotiomycetidae</taxon>
        <taxon>Eurotiales</taxon>
        <taxon>Aspergillaceae</taxon>
        <taxon>Aspergillus</taxon>
        <taxon>Aspergillus subgen. Circumdati</taxon>
    </lineage>
</organism>
<sequence length="133" mass="15041">MWARVCKIIHYRWKLEACLCIILGHPAALSPCFNDSRERFTVVSGVSLTRPPIAPIIGGDVSFPWDYHRRTTRSEAKNGQRQPSGGKLSIMGEQEKRPNTCCWAPCLSSRGRPRNVRSSPVLIDCQWNIHPTL</sequence>
<evidence type="ECO:0000313" key="3">
    <source>
        <dbReference type="Proteomes" id="UP000248423"/>
    </source>
</evidence>
<dbReference type="EMBL" id="KZ826330">
    <property type="protein sequence ID" value="PYI09053.1"/>
    <property type="molecule type" value="Genomic_DNA"/>
</dbReference>
<keyword evidence="3" id="KW-1185">Reference proteome</keyword>
<dbReference type="AlphaFoldDB" id="A0A319FL76"/>
<proteinExistence type="predicted"/>
<accession>A0A319FL76</accession>
<evidence type="ECO:0000256" key="1">
    <source>
        <dbReference type="SAM" id="MobiDB-lite"/>
    </source>
</evidence>
<gene>
    <name evidence="2" type="ORF">BO78DRAFT_49790</name>
</gene>
<feature type="region of interest" description="Disordered" evidence="1">
    <location>
        <begin position="72"/>
        <end position="91"/>
    </location>
</feature>
<reference evidence="2 3" key="1">
    <citation type="submission" date="2018-02" db="EMBL/GenBank/DDBJ databases">
        <title>The genomes of Aspergillus section Nigri reveals drivers in fungal speciation.</title>
        <authorList>
            <consortium name="DOE Joint Genome Institute"/>
            <person name="Vesth T.C."/>
            <person name="Nybo J."/>
            <person name="Theobald S."/>
            <person name="Brandl J."/>
            <person name="Frisvad J.C."/>
            <person name="Nielsen K.F."/>
            <person name="Lyhne E.K."/>
            <person name="Kogle M.E."/>
            <person name="Kuo A."/>
            <person name="Riley R."/>
            <person name="Clum A."/>
            <person name="Nolan M."/>
            <person name="Lipzen A."/>
            <person name="Salamov A."/>
            <person name="Henrissat B."/>
            <person name="Wiebenga A."/>
            <person name="De vries R.P."/>
            <person name="Grigoriev I.V."/>
            <person name="Mortensen U.H."/>
            <person name="Andersen M.R."/>
            <person name="Baker S.E."/>
        </authorList>
    </citation>
    <scope>NUCLEOTIDE SEQUENCE [LARGE SCALE GENOMIC DNA]</scope>
    <source>
        <strain evidence="2 3">CBS 121057</strain>
    </source>
</reference>
<name>A0A319FL76_ASPSB</name>
<protein>
    <submittedName>
        <fullName evidence="2">Uncharacterized protein</fullName>
    </submittedName>
</protein>
<dbReference type="VEuPathDB" id="FungiDB:BO78DRAFT_49790"/>